<sequence length="71" mass="8336">MLLIIADEARRHYGRELCSRLWDEDNVRRRTLWGLFDSLKNMFAHHEHHHGASIGQSLTLADAKVNNNLVW</sequence>
<dbReference type="AlphaFoldDB" id="A0A9Q4SBT9"/>
<evidence type="ECO:0000313" key="1">
    <source>
        <dbReference type="EMBL" id="MZR89552.1"/>
    </source>
</evidence>
<comment type="caution">
    <text evidence="1">The sequence shown here is derived from an EMBL/GenBank/DDBJ whole genome shotgun (WGS) entry which is preliminary data.</text>
</comment>
<gene>
    <name evidence="1" type="ORF">GT999_09865</name>
</gene>
<organism evidence="1 2">
    <name type="scientific">Bifidobacterium longum</name>
    <dbReference type="NCBI Taxonomy" id="216816"/>
    <lineage>
        <taxon>Bacteria</taxon>
        <taxon>Bacillati</taxon>
        <taxon>Actinomycetota</taxon>
        <taxon>Actinomycetes</taxon>
        <taxon>Bifidobacteriales</taxon>
        <taxon>Bifidobacteriaceae</taxon>
        <taxon>Bifidobacterium</taxon>
    </lineage>
</organism>
<name>A0A9Q4SBT9_BIFLN</name>
<dbReference type="Proteomes" id="UP000466472">
    <property type="component" value="Unassembled WGS sequence"/>
</dbReference>
<dbReference type="EMBL" id="WXEF01000038">
    <property type="protein sequence ID" value="MZR89552.1"/>
    <property type="molecule type" value="Genomic_DNA"/>
</dbReference>
<proteinExistence type="predicted"/>
<evidence type="ECO:0000313" key="2">
    <source>
        <dbReference type="Proteomes" id="UP000466472"/>
    </source>
</evidence>
<reference evidence="1 2" key="1">
    <citation type="journal article" date="2019" name="Nat. Med.">
        <title>A library of human gut bacterial isolates paired with longitudinal multiomics data enables mechanistic microbiome research.</title>
        <authorList>
            <person name="Poyet M."/>
            <person name="Groussin M."/>
            <person name="Gibbons S.M."/>
            <person name="Avila-Pacheco J."/>
            <person name="Jiang X."/>
            <person name="Kearney S.M."/>
            <person name="Perrotta A.R."/>
            <person name="Berdy B."/>
            <person name="Zhao S."/>
            <person name="Lieberman T.D."/>
            <person name="Swanson P.K."/>
            <person name="Smith M."/>
            <person name="Roesemann S."/>
            <person name="Alexander J.E."/>
            <person name="Rich S.A."/>
            <person name="Livny J."/>
            <person name="Vlamakis H."/>
            <person name="Clish C."/>
            <person name="Bullock K."/>
            <person name="Deik A."/>
            <person name="Scott J."/>
            <person name="Pierce K.A."/>
            <person name="Xavier R.J."/>
            <person name="Alm E.J."/>
        </authorList>
    </citation>
    <scope>NUCLEOTIDE SEQUENCE [LARGE SCALE GENOMIC DNA]</scope>
    <source>
        <strain evidence="1 2">BIOML-A395</strain>
    </source>
</reference>
<protein>
    <submittedName>
        <fullName evidence="1">Uncharacterized protein</fullName>
    </submittedName>
</protein>
<accession>A0A9Q4SBT9</accession>